<evidence type="ECO:0000256" key="5">
    <source>
        <dbReference type="ARBA" id="ARBA00021006"/>
    </source>
</evidence>
<evidence type="ECO:0000256" key="4">
    <source>
        <dbReference type="ARBA" id="ARBA00012944"/>
    </source>
</evidence>
<evidence type="ECO:0000259" key="18">
    <source>
        <dbReference type="Pfam" id="PF00361"/>
    </source>
</evidence>
<dbReference type="GO" id="GO:0031966">
    <property type="term" value="C:mitochondrial membrane"/>
    <property type="evidence" value="ECO:0007669"/>
    <property type="project" value="UniProtKB-SubCell"/>
</dbReference>
<evidence type="ECO:0000256" key="2">
    <source>
        <dbReference type="ARBA" id="ARBA00004225"/>
    </source>
</evidence>
<keyword evidence="9" id="KW-1278">Translocase</keyword>
<dbReference type="GO" id="GO:0008137">
    <property type="term" value="F:NADH dehydrogenase (ubiquinone) activity"/>
    <property type="evidence" value="ECO:0007669"/>
    <property type="project" value="UniProtKB-UniRule"/>
</dbReference>
<dbReference type="Pfam" id="PF01059">
    <property type="entry name" value="Oxidored_q5_N"/>
    <property type="match status" value="1"/>
</dbReference>
<proteinExistence type="inferred from homology"/>
<feature type="transmembrane region" description="Helical" evidence="17">
    <location>
        <begin position="340"/>
        <end position="358"/>
    </location>
</feature>
<gene>
    <name evidence="20" type="primary">ND4</name>
</gene>
<evidence type="ECO:0000256" key="16">
    <source>
        <dbReference type="ARBA" id="ARBA00049551"/>
    </source>
</evidence>
<comment type="function">
    <text evidence="17">Core subunit of the mitochondrial membrane respiratory chain NADH dehydrogenase (Complex I) which catalyzes electron transfer from NADH through the respiratory chain, using ubiquinone as an electron acceptor. Essential for the catalytic activity and assembly of complex I.</text>
</comment>
<feature type="transmembrane region" description="Helical" evidence="17">
    <location>
        <begin position="418"/>
        <end position="438"/>
    </location>
</feature>
<feature type="transmembrane region" description="Helical" evidence="17">
    <location>
        <begin position="139"/>
        <end position="159"/>
    </location>
</feature>
<keyword evidence="13 17" id="KW-0830">Ubiquinone</keyword>
<dbReference type="Pfam" id="PF00361">
    <property type="entry name" value="Proton_antipo_M"/>
    <property type="match status" value="1"/>
</dbReference>
<keyword evidence="14 17" id="KW-0496">Mitochondrion</keyword>
<evidence type="ECO:0000256" key="15">
    <source>
        <dbReference type="ARBA" id="ARBA00023136"/>
    </source>
</evidence>
<evidence type="ECO:0000256" key="14">
    <source>
        <dbReference type="ARBA" id="ARBA00023128"/>
    </source>
</evidence>
<feature type="transmembrane region" description="Helical" evidence="17">
    <location>
        <begin position="295"/>
        <end position="319"/>
    </location>
</feature>
<geneLocation type="mitochondrion" evidence="20"/>
<comment type="function">
    <text evidence="1">Core subunit of the mitochondrial membrane respiratory chain NADH dehydrogenase (Complex I) that is believed to belong to the minimal assembly required for catalysis. Complex I functions in the transfer of electrons from NADH to the respiratory chain. The immediate electron acceptor for the enzyme is believed to be ubiquinone.</text>
</comment>
<evidence type="ECO:0000256" key="17">
    <source>
        <dbReference type="RuleBase" id="RU003297"/>
    </source>
</evidence>
<feature type="transmembrane region" description="Helical" evidence="17">
    <location>
        <begin position="244"/>
        <end position="263"/>
    </location>
</feature>
<evidence type="ECO:0000256" key="8">
    <source>
        <dbReference type="ARBA" id="ARBA00022692"/>
    </source>
</evidence>
<feature type="transmembrane region" description="Helical" evidence="17">
    <location>
        <begin position="55"/>
        <end position="73"/>
    </location>
</feature>
<feature type="domain" description="NADH:quinone oxidoreductase/Mrp antiporter transmembrane" evidence="18">
    <location>
        <begin position="105"/>
        <end position="391"/>
    </location>
</feature>
<comment type="subcellular location">
    <subcellularLocation>
        <location evidence="2 17">Mitochondrion membrane</location>
        <topology evidence="2 17">Multi-pass membrane protein</topology>
    </subcellularLocation>
</comment>
<evidence type="ECO:0000256" key="10">
    <source>
        <dbReference type="ARBA" id="ARBA00022982"/>
    </source>
</evidence>
<dbReference type="AlphaFoldDB" id="A0A6N0A011"/>
<evidence type="ECO:0000256" key="6">
    <source>
        <dbReference type="ARBA" id="ARBA00022448"/>
    </source>
</evidence>
<feature type="transmembrane region" description="Helical" evidence="17">
    <location>
        <begin position="210"/>
        <end position="232"/>
    </location>
</feature>
<keyword evidence="7 17" id="KW-0679">Respiratory chain</keyword>
<organism evidence="20">
    <name type="scientific">Mileewa margheritae</name>
    <dbReference type="NCBI Taxonomy" id="700721"/>
    <lineage>
        <taxon>Eukaryota</taxon>
        <taxon>Metazoa</taxon>
        <taxon>Ecdysozoa</taxon>
        <taxon>Arthropoda</taxon>
        <taxon>Hexapoda</taxon>
        <taxon>Insecta</taxon>
        <taxon>Pterygota</taxon>
        <taxon>Neoptera</taxon>
        <taxon>Paraneoptera</taxon>
        <taxon>Hemiptera</taxon>
        <taxon>Auchenorrhyncha</taxon>
        <taxon>Membracoidea</taxon>
        <taxon>Cicadellidae</taxon>
        <taxon>Cicadellinae</taxon>
        <taxon>Mileewini</taxon>
        <taxon>Mileewa</taxon>
    </lineage>
</organism>
<feature type="transmembrane region" description="Helical" evidence="17">
    <location>
        <begin position="85"/>
        <end position="102"/>
    </location>
</feature>
<dbReference type="GO" id="GO:0003954">
    <property type="term" value="F:NADH dehydrogenase activity"/>
    <property type="evidence" value="ECO:0007669"/>
    <property type="project" value="TreeGrafter"/>
</dbReference>
<dbReference type="EMBL" id="MT483998">
    <property type="protein sequence ID" value="QKN98968.1"/>
    <property type="molecule type" value="Genomic_DNA"/>
</dbReference>
<dbReference type="InterPro" id="IPR000260">
    <property type="entry name" value="NADH4_N"/>
</dbReference>
<evidence type="ECO:0000259" key="19">
    <source>
        <dbReference type="Pfam" id="PF01059"/>
    </source>
</evidence>
<feature type="transmembrane region" description="Helical" evidence="17">
    <location>
        <begin position="165"/>
        <end position="190"/>
    </location>
</feature>
<dbReference type="GO" id="GO:0015990">
    <property type="term" value="P:electron transport coupled proton transport"/>
    <property type="evidence" value="ECO:0007669"/>
    <property type="project" value="TreeGrafter"/>
</dbReference>
<keyword evidence="10 17" id="KW-0249">Electron transport</keyword>
<dbReference type="PANTHER" id="PTHR43507:SF20">
    <property type="entry name" value="NADH-UBIQUINONE OXIDOREDUCTASE CHAIN 4"/>
    <property type="match status" value="1"/>
</dbReference>
<evidence type="ECO:0000256" key="12">
    <source>
        <dbReference type="ARBA" id="ARBA00023027"/>
    </source>
</evidence>
<reference evidence="20" key="1">
    <citation type="submission" date="2020-05" db="EMBL/GenBank/DDBJ databases">
        <authorList>
            <person name="He H."/>
            <person name="Yang M."/>
        </authorList>
    </citation>
    <scope>NUCLEOTIDE SEQUENCE</scope>
</reference>
<keyword evidence="8 17" id="KW-0812">Transmembrane</keyword>
<feature type="transmembrane region" description="Helical" evidence="17">
    <location>
        <begin position="378"/>
        <end position="398"/>
    </location>
</feature>
<dbReference type="GO" id="GO:0042773">
    <property type="term" value="P:ATP synthesis coupled electron transport"/>
    <property type="evidence" value="ECO:0007669"/>
    <property type="project" value="InterPro"/>
</dbReference>
<evidence type="ECO:0000256" key="3">
    <source>
        <dbReference type="ARBA" id="ARBA00009025"/>
    </source>
</evidence>
<evidence type="ECO:0000256" key="13">
    <source>
        <dbReference type="ARBA" id="ARBA00023075"/>
    </source>
</evidence>
<dbReference type="GO" id="GO:0048039">
    <property type="term" value="F:ubiquinone binding"/>
    <property type="evidence" value="ECO:0007669"/>
    <property type="project" value="TreeGrafter"/>
</dbReference>
<keyword evidence="12 17" id="KW-0520">NAD</keyword>
<comment type="similarity">
    <text evidence="3 17">Belongs to the complex I subunit 4 family.</text>
</comment>
<evidence type="ECO:0000313" key="20">
    <source>
        <dbReference type="EMBL" id="QKN98968.1"/>
    </source>
</evidence>
<accession>A0A6N0A011</accession>
<feature type="transmembrane region" description="Helical" evidence="17">
    <location>
        <begin position="270"/>
        <end position="289"/>
    </location>
</feature>
<feature type="transmembrane region" description="Helical" evidence="17">
    <location>
        <begin position="7"/>
        <end position="35"/>
    </location>
</feature>
<feature type="domain" description="NADH:ubiquinone oxidoreductase chain 4 N-terminal" evidence="19">
    <location>
        <begin position="1"/>
        <end position="100"/>
    </location>
</feature>
<dbReference type="InterPro" id="IPR001750">
    <property type="entry name" value="ND/Mrp_TM"/>
</dbReference>
<evidence type="ECO:0000256" key="9">
    <source>
        <dbReference type="ARBA" id="ARBA00022967"/>
    </source>
</evidence>
<protein>
    <recommendedName>
        <fullName evidence="5 17">NADH-ubiquinone oxidoreductase chain 4</fullName>
        <ecNumber evidence="4 17">7.1.1.2</ecNumber>
    </recommendedName>
</protein>
<evidence type="ECO:0000256" key="7">
    <source>
        <dbReference type="ARBA" id="ARBA00022660"/>
    </source>
</evidence>
<sequence length="439" mass="51824">MMMILFFYVFMIPLFFMLDCWFLIQYFIVCLFIYLLTYNFMNYYCSISYFLGLDFISYGLIILTLLIISLMFLSSMFLYNKINSVYFIFVIWFLCLILIMIFSVMNMFILYIFFELSLIPLLILIYGWGYQPERLISGLYMFFYTLFASLPLLLIIIYLYKNYNTMIFCFITSDLVSFIFNFCLFFAFLVKLPMFMVHFWLPKAHVQAPVCGSMILAGVLLKIGGYGLIRFMNLNELVFMKFSFIWYSISIFGSVLIGMICFIQSDLKCLIAYSSVVHMGMCLMGFLSMTKFGVYGSYLMMLGHGLCSSGLFCLANISYERLMSRSFFINKGMMNYMPNMTLFWFIFCCFNMSCPPSINFLSEIMIMCSMISFWSLSYFFIIYISFIGACFSFFLFSYSQHGGYFNNYSYCMGTTREFLLMIIHLVPLFFIMLCMLSFY</sequence>
<dbReference type="PRINTS" id="PR01437">
    <property type="entry name" value="NUOXDRDTASE4"/>
</dbReference>
<evidence type="ECO:0000256" key="1">
    <source>
        <dbReference type="ARBA" id="ARBA00003257"/>
    </source>
</evidence>
<name>A0A6N0A011_9HEMI</name>
<keyword evidence="6 17" id="KW-0813">Transport</keyword>
<feature type="transmembrane region" description="Helical" evidence="17">
    <location>
        <begin position="108"/>
        <end position="127"/>
    </location>
</feature>
<evidence type="ECO:0000256" key="11">
    <source>
        <dbReference type="ARBA" id="ARBA00022989"/>
    </source>
</evidence>
<keyword evidence="15 17" id="KW-0472">Membrane</keyword>
<keyword evidence="11 17" id="KW-1133">Transmembrane helix</keyword>
<dbReference type="EC" id="7.1.1.2" evidence="4 17"/>
<dbReference type="PANTHER" id="PTHR43507">
    <property type="entry name" value="NADH-UBIQUINONE OXIDOREDUCTASE CHAIN 4"/>
    <property type="match status" value="1"/>
</dbReference>
<dbReference type="InterPro" id="IPR003918">
    <property type="entry name" value="NADH_UbQ_OxRdtase"/>
</dbReference>
<comment type="catalytic activity">
    <reaction evidence="16 17">
        <text>a ubiquinone + NADH + 5 H(+)(in) = a ubiquinol + NAD(+) + 4 H(+)(out)</text>
        <dbReference type="Rhea" id="RHEA:29091"/>
        <dbReference type="Rhea" id="RHEA-COMP:9565"/>
        <dbReference type="Rhea" id="RHEA-COMP:9566"/>
        <dbReference type="ChEBI" id="CHEBI:15378"/>
        <dbReference type="ChEBI" id="CHEBI:16389"/>
        <dbReference type="ChEBI" id="CHEBI:17976"/>
        <dbReference type="ChEBI" id="CHEBI:57540"/>
        <dbReference type="ChEBI" id="CHEBI:57945"/>
        <dbReference type="EC" id="7.1.1.2"/>
    </reaction>
</comment>